<dbReference type="GO" id="GO:0003700">
    <property type="term" value="F:DNA-binding transcription factor activity"/>
    <property type="evidence" value="ECO:0007669"/>
    <property type="project" value="TreeGrafter"/>
</dbReference>
<accession>A0A3C1KSB7</accession>
<dbReference type="Gene3D" id="3.40.190.10">
    <property type="entry name" value="Periplasmic binding protein-like II"/>
    <property type="match status" value="1"/>
</dbReference>
<dbReference type="InterPro" id="IPR005119">
    <property type="entry name" value="LysR_subst-bd"/>
</dbReference>
<evidence type="ECO:0000256" key="1">
    <source>
        <dbReference type="ARBA" id="ARBA00023159"/>
    </source>
</evidence>
<dbReference type="Proteomes" id="UP000259273">
    <property type="component" value="Unassembled WGS sequence"/>
</dbReference>
<protein>
    <recommendedName>
        <fullName evidence="2">LysR substrate-binding domain-containing protein</fullName>
    </recommendedName>
</protein>
<dbReference type="STRING" id="1121937.GCA_000423125_01943"/>
<name>A0A3C1KSB7_9GAMM</name>
<dbReference type="PANTHER" id="PTHR30293:SF2">
    <property type="entry name" value="TRANSCRIPTIONAL ACTIVATOR PROTEIN NHAR"/>
    <property type="match status" value="1"/>
</dbReference>
<dbReference type="AlphaFoldDB" id="A0A3C1KSB7"/>
<keyword evidence="1" id="KW-0010">Activator</keyword>
<reference evidence="3 4" key="1">
    <citation type="journal article" date="2018" name="Nat. Biotechnol.">
        <title>A standardized bacterial taxonomy based on genome phylogeny substantially revises the tree of life.</title>
        <authorList>
            <person name="Parks D.H."/>
            <person name="Chuvochina M."/>
            <person name="Waite D.W."/>
            <person name="Rinke C."/>
            <person name="Skarshewski A."/>
            <person name="Chaumeil P.A."/>
            <person name="Hugenholtz P."/>
        </authorList>
    </citation>
    <scope>NUCLEOTIDE SEQUENCE [LARGE SCALE GENOMIC DNA]</scope>
    <source>
        <strain evidence="3">UBA9158</strain>
    </source>
</reference>
<evidence type="ECO:0000313" key="4">
    <source>
        <dbReference type="Proteomes" id="UP000259273"/>
    </source>
</evidence>
<evidence type="ECO:0000313" key="3">
    <source>
        <dbReference type="EMBL" id="HAN29096.1"/>
    </source>
</evidence>
<comment type="caution">
    <text evidence="3">The sequence shown here is derived from an EMBL/GenBank/DDBJ whole genome shotgun (WGS) entry which is preliminary data.</text>
</comment>
<organism evidence="3 4">
    <name type="scientific">Haliea salexigens</name>
    <dbReference type="NCBI Taxonomy" id="287487"/>
    <lineage>
        <taxon>Bacteria</taxon>
        <taxon>Pseudomonadati</taxon>
        <taxon>Pseudomonadota</taxon>
        <taxon>Gammaproteobacteria</taxon>
        <taxon>Cellvibrionales</taxon>
        <taxon>Halieaceae</taxon>
        <taxon>Haliea</taxon>
    </lineage>
</organism>
<dbReference type="SUPFAM" id="SSF53850">
    <property type="entry name" value="Periplasmic binding protein-like II"/>
    <property type="match status" value="1"/>
</dbReference>
<feature type="domain" description="LysR substrate-binding" evidence="2">
    <location>
        <begin position="26"/>
        <end position="141"/>
    </location>
</feature>
<dbReference type="PANTHER" id="PTHR30293">
    <property type="entry name" value="TRANSCRIPTIONAL REGULATORY PROTEIN NAC-RELATED"/>
    <property type="match status" value="1"/>
</dbReference>
<gene>
    <name evidence="3" type="ORF">DCP75_15530</name>
</gene>
<dbReference type="GO" id="GO:2000142">
    <property type="term" value="P:regulation of DNA-templated transcription initiation"/>
    <property type="evidence" value="ECO:0007669"/>
    <property type="project" value="TreeGrafter"/>
</dbReference>
<evidence type="ECO:0000259" key="2">
    <source>
        <dbReference type="Pfam" id="PF03466"/>
    </source>
</evidence>
<dbReference type="Pfam" id="PF03466">
    <property type="entry name" value="LysR_substrate"/>
    <property type="match status" value="1"/>
</dbReference>
<dbReference type="EMBL" id="DMND01000210">
    <property type="protein sequence ID" value="HAN29096.1"/>
    <property type="molecule type" value="Genomic_DNA"/>
</dbReference>
<sequence>MITDQPLPSGSHIKAWNYRILESGFTFFAVPELAAACREHFPGSLSGKPFLAPGRKAGSRSFLKAWFEKHGITPEIVAEFDDSALLKSFGQTGLGVFASPTIIEEYVTSQYGVAVIGRTREFVDVFYAISPERRLQHPATLEIVNTPLASP</sequence>
<proteinExistence type="predicted"/>